<dbReference type="InterPro" id="IPR001930">
    <property type="entry name" value="Peptidase_M1"/>
</dbReference>
<dbReference type="EMBL" id="JAPFFF010000017">
    <property type="protein sequence ID" value="KAK8863883.1"/>
    <property type="molecule type" value="Genomic_DNA"/>
</dbReference>
<gene>
    <name evidence="10" type="ORF">M9Y10_011574</name>
</gene>
<evidence type="ECO:0000259" key="8">
    <source>
        <dbReference type="Pfam" id="PF01433"/>
    </source>
</evidence>
<keyword evidence="4" id="KW-0479">Metal-binding</keyword>
<keyword evidence="6" id="KW-0862">Zinc</keyword>
<evidence type="ECO:0000256" key="7">
    <source>
        <dbReference type="ARBA" id="ARBA00023049"/>
    </source>
</evidence>
<protein>
    <submittedName>
        <fullName evidence="10">Uncharacterized protein</fullName>
    </submittedName>
</protein>
<name>A0ABR2IJR1_9EUKA</name>
<dbReference type="Pfam" id="PF01433">
    <property type="entry name" value="Peptidase_M1"/>
    <property type="match status" value="1"/>
</dbReference>
<keyword evidence="5" id="KW-0378">Hydrolase</keyword>
<organism evidence="10 11">
    <name type="scientific">Tritrichomonas musculus</name>
    <dbReference type="NCBI Taxonomy" id="1915356"/>
    <lineage>
        <taxon>Eukaryota</taxon>
        <taxon>Metamonada</taxon>
        <taxon>Parabasalia</taxon>
        <taxon>Tritrichomonadida</taxon>
        <taxon>Tritrichomonadidae</taxon>
        <taxon>Tritrichomonas</taxon>
    </lineage>
</organism>
<dbReference type="SUPFAM" id="SSF63737">
    <property type="entry name" value="Leukotriene A4 hydrolase N-terminal domain"/>
    <property type="match status" value="1"/>
</dbReference>
<dbReference type="InterPro" id="IPR042097">
    <property type="entry name" value="Aminopeptidase_N-like_N_sf"/>
</dbReference>
<evidence type="ECO:0000256" key="3">
    <source>
        <dbReference type="ARBA" id="ARBA00022670"/>
    </source>
</evidence>
<feature type="domain" description="Peptidase M1 membrane alanine aminopeptidase" evidence="8">
    <location>
        <begin position="225"/>
        <end position="427"/>
    </location>
</feature>
<dbReference type="InterPro" id="IPR034016">
    <property type="entry name" value="M1_APN-typ"/>
</dbReference>
<evidence type="ECO:0000256" key="6">
    <source>
        <dbReference type="ARBA" id="ARBA00022833"/>
    </source>
</evidence>
<dbReference type="Gene3D" id="2.60.40.1730">
    <property type="entry name" value="tricorn interacting facor f3 domain"/>
    <property type="match status" value="1"/>
</dbReference>
<keyword evidence="3" id="KW-0645">Protease</keyword>
<dbReference type="CDD" id="cd09601">
    <property type="entry name" value="M1_APN-Q_like"/>
    <property type="match status" value="1"/>
</dbReference>
<evidence type="ECO:0000256" key="4">
    <source>
        <dbReference type="ARBA" id="ARBA00022723"/>
    </source>
</evidence>
<keyword evidence="7" id="KW-0482">Metalloprotease</keyword>
<evidence type="ECO:0000313" key="10">
    <source>
        <dbReference type="EMBL" id="KAK8863883.1"/>
    </source>
</evidence>
<dbReference type="SUPFAM" id="SSF55486">
    <property type="entry name" value="Metalloproteases ('zincins'), catalytic domain"/>
    <property type="match status" value="1"/>
</dbReference>
<evidence type="ECO:0000256" key="5">
    <source>
        <dbReference type="ARBA" id="ARBA00022801"/>
    </source>
</evidence>
<sequence>MCERLSQNIIPTHYDLFLHIIKNQYPVDAKVTIEFKKNQDDDYVYLHTSPNITINKITQNNITLEYTIDYPKLIISRPKDSNQDFDSYPITIDYSLTPIFQSEYQKKPHGFFVYQDSYLTKFELSYARQLLPCFDDPNIRSSYTVKIRIPSDLTGISNMPIQSSTLADNEKEITFLPTPAMCSYLLCICVGNFAFIEDKTKFGTPVKFYAAKGKEESLRGYLRVAVFSLEWLEEKLGVKYELPHLQLISYEGIKIGMENYGLITLCDYTAGTEFFRHSKVVMHEIAHQWFGDLVSIKWWDSVWLNEGFAQFFQFLILNDCDPEYNGKGIAHFIERDGFRCLRFFDKDKVVPYPEEIDFTQRVLKSAIYIKGGFILKMFLDIVGEENFYKVCSKWCDTYKNKSAEAFDFVNLANSTLNNDYTEFFKVWLRSIGYPALLVNLIYDNDDKSKMIGITVTQTSFENSIFQFKLPIIYEKDGNVQKKEVFVQDKETRIDVEFDWIIVNDELSSLCVVIYTKELLERLLIAKNENKLSELNCLLISQSTQTVSENLDIDPDVLRMSQQF</sequence>
<evidence type="ECO:0000313" key="11">
    <source>
        <dbReference type="Proteomes" id="UP001470230"/>
    </source>
</evidence>
<dbReference type="InterPro" id="IPR050344">
    <property type="entry name" value="Peptidase_M1_aminopeptidases"/>
</dbReference>
<proteinExistence type="inferred from homology"/>
<dbReference type="InterPro" id="IPR014782">
    <property type="entry name" value="Peptidase_M1_dom"/>
</dbReference>
<accession>A0ABR2IJR1</accession>
<comment type="caution">
    <text evidence="10">The sequence shown here is derived from an EMBL/GenBank/DDBJ whole genome shotgun (WGS) entry which is preliminary data.</text>
</comment>
<dbReference type="PANTHER" id="PTHR11533">
    <property type="entry name" value="PROTEASE M1 ZINC METALLOPROTEASE"/>
    <property type="match status" value="1"/>
</dbReference>
<dbReference type="Gene3D" id="1.10.390.10">
    <property type="entry name" value="Neutral Protease Domain 2"/>
    <property type="match status" value="1"/>
</dbReference>
<dbReference type="InterPro" id="IPR027268">
    <property type="entry name" value="Peptidase_M4/M1_CTD_sf"/>
</dbReference>
<evidence type="ECO:0000256" key="1">
    <source>
        <dbReference type="ARBA" id="ARBA00001947"/>
    </source>
</evidence>
<feature type="domain" description="Aminopeptidase N-like N-terminal" evidence="9">
    <location>
        <begin position="11"/>
        <end position="185"/>
    </location>
</feature>
<comment type="similarity">
    <text evidence="2">Belongs to the peptidase M1 family.</text>
</comment>
<evidence type="ECO:0000256" key="2">
    <source>
        <dbReference type="ARBA" id="ARBA00010136"/>
    </source>
</evidence>
<keyword evidence="11" id="KW-1185">Reference proteome</keyword>
<dbReference type="InterPro" id="IPR045357">
    <property type="entry name" value="Aminopeptidase_N-like_N"/>
</dbReference>
<comment type="cofactor">
    <cofactor evidence="1">
        <name>Zn(2+)</name>
        <dbReference type="ChEBI" id="CHEBI:29105"/>
    </cofactor>
</comment>
<dbReference type="Pfam" id="PF17900">
    <property type="entry name" value="Peptidase_M1_N"/>
    <property type="match status" value="1"/>
</dbReference>
<dbReference type="PANTHER" id="PTHR11533:SF299">
    <property type="entry name" value="AMINOPEPTIDASE"/>
    <property type="match status" value="1"/>
</dbReference>
<evidence type="ECO:0000259" key="9">
    <source>
        <dbReference type="Pfam" id="PF17900"/>
    </source>
</evidence>
<dbReference type="PRINTS" id="PR00756">
    <property type="entry name" value="ALADIPTASE"/>
</dbReference>
<dbReference type="Proteomes" id="UP001470230">
    <property type="component" value="Unassembled WGS sequence"/>
</dbReference>
<reference evidence="10 11" key="1">
    <citation type="submission" date="2024-04" db="EMBL/GenBank/DDBJ databases">
        <title>Tritrichomonas musculus Genome.</title>
        <authorList>
            <person name="Alves-Ferreira E."/>
            <person name="Grigg M."/>
            <person name="Lorenzi H."/>
            <person name="Galac M."/>
        </authorList>
    </citation>
    <scope>NUCLEOTIDE SEQUENCE [LARGE SCALE GENOMIC DNA]</scope>
    <source>
        <strain evidence="10 11">EAF2021</strain>
    </source>
</reference>